<comment type="caution">
    <text evidence="1">The sequence shown here is derived from an EMBL/GenBank/DDBJ whole genome shotgun (WGS) entry which is preliminary data.</text>
</comment>
<proteinExistence type="predicted"/>
<sequence>MLKFIQSVFTSKPTMNTEQSAVNNTDAIEIELRIQTLEHQLMEDETNAETHKVLMLEYNKALKVFAKTPGFKNKIDDVFLKIDDLRNTTRKHL</sequence>
<dbReference type="RefSeq" id="WP_086961287.1">
    <property type="nucleotide sequence ID" value="NZ_AP018681.1"/>
</dbReference>
<accession>A0A368LH89</accession>
<dbReference type="AlphaFoldDB" id="A0A368LH89"/>
<keyword evidence="2" id="KW-1185">Reference proteome</keyword>
<evidence type="ECO:0000313" key="1">
    <source>
        <dbReference type="EMBL" id="RCS70031.1"/>
    </source>
</evidence>
<dbReference type="EMBL" id="QPGL01000002">
    <property type="protein sequence ID" value="RCS70031.1"/>
    <property type="molecule type" value="Genomic_DNA"/>
</dbReference>
<dbReference type="GeneID" id="303189482"/>
<reference evidence="1 2" key="1">
    <citation type="journal article" date="2017" name="Elife">
        <title>Extensive horizontal gene transfer in cheese-associated bacteria.</title>
        <authorList>
            <person name="Bonham K.S."/>
            <person name="Wolfe B.E."/>
            <person name="Dutton R.J."/>
        </authorList>
    </citation>
    <scope>NUCLEOTIDE SEQUENCE [LARGE SCALE GENOMIC DNA]</scope>
    <source>
        <strain evidence="1 2">JB196</strain>
    </source>
</reference>
<organism evidence="1 2">
    <name type="scientific">Vibrio casei</name>
    <dbReference type="NCBI Taxonomy" id="673372"/>
    <lineage>
        <taxon>Bacteria</taxon>
        <taxon>Pseudomonadati</taxon>
        <taxon>Pseudomonadota</taxon>
        <taxon>Gammaproteobacteria</taxon>
        <taxon>Vibrionales</taxon>
        <taxon>Vibrionaceae</taxon>
        <taxon>Vibrio</taxon>
    </lineage>
</organism>
<dbReference type="OrthoDB" id="5878415at2"/>
<evidence type="ECO:0000313" key="2">
    <source>
        <dbReference type="Proteomes" id="UP000252479"/>
    </source>
</evidence>
<name>A0A368LH89_9VIBR</name>
<gene>
    <name evidence="1" type="ORF">CIK83_11170</name>
</gene>
<dbReference type="Proteomes" id="UP000252479">
    <property type="component" value="Unassembled WGS sequence"/>
</dbReference>
<protein>
    <submittedName>
        <fullName evidence="1">Uncharacterized protein</fullName>
    </submittedName>
</protein>